<evidence type="ECO:0000259" key="1">
    <source>
        <dbReference type="Pfam" id="PF00700"/>
    </source>
</evidence>
<dbReference type="STRING" id="1675527.AIOL_000183"/>
<dbReference type="Gene3D" id="1.20.1330.10">
    <property type="entry name" value="f41 fragment of flagellin, N-terminal domain"/>
    <property type="match status" value="1"/>
</dbReference>
<reference evidence="2 3" key="1">
    <citation type="submission" date="2015-06" db="EMBL/GenBank/DDBJ databases">
        <title>Draft genome sequence of an Alphaproteobacteria species associated to the Mediterranean sponge Oscarella lobularis.</title>
        <authorList>
            <person name="Jourda C."/>
            <person name="Santini S."/>
            <person name="Claverie J.-M."/>
        </authorList>
    </citation>
    <scope>NUCLEOTIDE SEQUENCE [LARGE SCALE GENOMIC DNA]</scope>
    <source>
        <strain evidence="2">IGS</strain>
    </source>
</reference>
<dbReference type="InterPro" id="IPR046358">
    <property type="entry name" value="Flagellin_C"/>
</dbReference>
<keyword evidence="2" id="KW-0969">Cilium</keyword>
<dbReference type="RefSeq" id="WP_049641165.1">
    <property type="nucleotide sequence ID" value="NZ_LFTY01000001.1"/>
</dbReference>
<dbReference type="Pfam" id="PF00700">
    <property type="entry name" value="Flagellin_C"/>
    <property type="match status" value="1"/>
</dbReference>
<dbReference type="SUPFAM" id="SSF64518">
    <property type="entry name" value="Phase 1 flagellin"/>
    <property type="match status" value="1"/>
</dbReference>
<evidence type="ECO:0000313" key="3">
    <source>
        <dbReference type="Proteomes" id="UP000037178"/>
    </source>
</evidence>
<feature type="domain" description="Flagellin C-terminal" evidence="1">
    <location>
        <begin position="258"/>
        <end position="335"/>
    </location>
</feature>
<dbReference type="PATRIC" id="fig|1675527.3.peg.220"/>
<keyword evidence="2" id="KW-0966">Cell projection</keyword>
<accession>A0A0J9H2X2</accession>
<keyword evidence="2" id="KW-0282">Flagellum</keyword>
<proteinExistence type="predicted"/>
<protein>
    <submittedName>
        <fullName evidence="2">Flagellar hook-associated protein FlgL</fullName>
    </submittedName>
</protein>
<dbReference type="OrthoDB" id="7312911at2"/>
<dbReference type="EMBL" id="LFTY01000001">
    <property type="protein sequence ID" value="KMW60033.1"/>
    <property type="molecule type" value="Genomic_DNA"/>
</dbReference>
<dbReference type="Proteomes" id="UP000037178">
    <property type="component" value="Unassembled WGS sequence"/>
</dbReference>
<name>A0A0J9H2X2_9RHOB</name>
<comment type="caution">
    <text evidence="2">The sequence shown here is derived from an EMBL/GenBank/DDBJ whole genome shotgun (WGS) entry which is preliminary data.</text>
</comment>
<dbReference type="AlphaFoldDB" id="A0A0J9H2X2"/>
<keyword evidence="3" id="KW-1185">Reference proteome</keyword>
<sequence>MRTIGFGDLAAHYRTMMQNAQMKADFARLGEELATGRVSDLKSATGSDLGNYSALETTLKRLAAFEISTTEAALFTESVQFNLGHIQDLASETAPNLLGAGNSYNALNIQAQGNDARAKLETIVSLLNARVGDRTLLAGTGTDAPALVDAETMMASLNAAVAGATTAGDVEAAVDAWFDTPGGTFETSIYTGTTDDLQPFRVGQNEIATLGLRADDAAIRDLLKGFAMATVIADGALGVDNSERALAMQRAGEKMVTANGAFADLRARVGTIEAQIEKAAVRNSSEMTSLEIARANIVQVDPFETATELQSTEVQLETLYTITARLSRLNLVDFLR</sequence>
<gene>
    <name evidence="2" type="ORF">AIOL_000183</name>
</gene>
<organism evidence="2 3">
    <name type="scientific">Candidatus Rhodobacter oscarellae</name>
    <dbReference type="NCBI Taxonomy" id="1675527"/>
    <lineage>
        <taxon>Bacteria</taxon>
        <taxon>Pseudomonadati</taxon>
        <taxon>Pseudomonadota</taxon>
        <taxon>Alphaproteobacteria</taxon>
        <taxon>Rhodobacterales</taxon>
        <taxon>Rhodobacter group</taxon>
        <taxon>Rhodobacter</taxon>
    </lineage>
</organism>
<evidence type="ECO:0000313" key="2">
    <source>
        <dbReference type="EMBL" id="KMW60033.1"/>
    </source>
</evidence>